<feature type="compositionally biased region" description="Low complexity" evidence="1">
    <location>
        <begin position="132"/>
        <end position="147"/>
    </location>
</feature>
<feature type="compositionally biased region" description="Low complexity" evidence="1">
    <location>
        <begin position="306"/>
        <end position="330"/>
    </location>
</feature>
<protein>
    <recommendedName>
        <fullName evidence="3">Death domain-containing protein</fullName>
    </recommendedName>
</protein>
<evidence type="ECO:0000313" key="2">
    <source>
        <dbReference type="EMBL" id="EKC36548.1"/>
    </source>
</evidence>
<dbReference type="Gene3D" id="1.10.533.10">
    <property type="entry name" value="Death Domain, Fas"/>
    <property type="match status" value="1"/>
</dbReference>
<feature type="compositionally biased region" description="Polar residues" evidence="1">
    <location>
        <begin position="493"/>
        <end position="511"/>
    </location>
</feature>
<feature type="compositionally biased region" description="Polar residues" evidence="1">
    <location>
        <begin position="467"/>
        <end position="480"/>
    </location>
</feature>
<feature type="compositionally biased region" description="Low complexity" evidence="1">
    <location>
        <begin position="554"/>
        <end position="568"/>
    </location>
</feature>
<feature type="region of interest" description="Disordered" evidence="1">
    <location>
        <begin position="903"/>
        <end position="942"/>
    </location>
</feature>
<gene>
    <name evidence="2" type="ORF">CGI_10003824</name>
</gene>
<feature type="compositionally biased region" description="Low complexity" evidence="1">
    <location>
        <begin position="904"/>
        <end position="917"/>
    </location>
</feature>
<feature type="compositionally biased region" description="Polar residues" evidence="1">
    <location>
        <begin position="415"/>
        <end position="431"/>
    </location>
</feature>
<accession>K1QSF2</accession>
<feature type="compositionally biased region" description="Polar residues" evidence="1">
    <location>
        <begin position="611"/>
        <end position="626"/>
    </location>
</feature>
<feature type="compositionally biased region" description="Polar residues" evidence="1">
    <location>
        <begin position="717"/>
        <end position="728"/>
    </location>
</feature>
<feature type="region of interest" description="Disordered" evidence="1">
    <location>
        <begin position="300"/>
        <end position="336"/>
    </location>
</feature>
<dbReference type="InterPro" id="IPR011029">
    <property type="entry name" value="DEATH-like_dom_sf"/>
</dbReference>
<reference evidence="2" key="1">
    <citation type="journal article" date="2012" name="Nature">
        <title>The oyster genome reveals stress adaptation and complexity of shell formation.</title>
        <authorList>
            <person name="Zhang G."/>
            <person name="Fang X."/>
            <person name="Guo X."/>
            <person name="Li L."/>
            <person name="Luo R."/>
            <person name="Xu F."/>
            <person name="Yang P."/>
            <person name="Zhang L."/>
            <person name="Wang X."/>
            <person name="Qi H."/>
            <person name="Xiong Z."/>
            <person name="Que H."/>
            <person name="Xie Y."/>
            <person name="Holland P.W."/>
            <person name="Paps J."/>
            <person name="Zhu Y."/>
            <person name="Wu F."/>
            <person name="Chen Y."/>
            <person name="Wang J."/>
            <person name="Peng C."/>
            <person name="Meng J."/>
            <person name="Yang L."/>
            <person name="Liu J."/>
            <person name="Wen B."/>
            <person name="Zhang N."/>
            <person name="Huang Z."/>
            <person name="Zhu Q."/>
            <person name="Feng Y."/>
            <person name="Mount A."/>
            <person name="Hedgecock D."/>
            <person name="Xu Z."/>
            <person name="Liu Y."/>
            <person name="Domazet-Loso T."/>
            <person name="Du Y."/>
            <person name="Sun X."/>
            <person name="Zhang S."/>
            <person name="Liu B."/>
            <person name="Cheng P."/>
            <person name="Jiang X."/>
            <person name="Li J."/>
            <person name="Fan D."/>
            <person name="Wang W."/>
            <person name="Fu W."/>
            <person name="Wang T."/>
            <person name="Wang B."/>
            <person name="Zhang J."/>
            <person name="Peng Z."/>
            <person name="Li Y."/>
            <person name="Li N."/>
            <person name="Wang J."/>
            <person name="Chen M."/>
            <person name="He Y."/>
            <person name="Tan F."/>
            <person name="Song X."/>
            <person name="Zheng Q."/>
            <person name="Huang R."/>
            <person name="Yang H."/>
            <person name="Du X."/>
            <person name="Chen L."/>
            <person name="Yang M."/>
            <person name="Gaffney P.M."/>
            <person name="Wang S."/>
            <person name="Luo L."/>
            <person name="She Z."/>
            <person name="Ming Y."/>
            <person name="Huang W."/>
            <person name="Zhang S."/>
            <person name="Huang B."/>
            <person name="Zhang Y."/>
            <person name="Qu T."/>
            <person name="Ni P."/>
            <person name="Miao G."/>
            <person name="Wang J."/>
            <person name="Wang Q."/>
            <person name="Steinberg C.E."/>
            <person name="Wang H."/>
            <person name="Li N."/>
            <person name="Qian L."/>
            <person name="Zhang G."/>
            <person name="Li Y."/>
            <person name="Yang H."/>
            <person name="Liu X."/>
            <person name="Wang J."/>
            <person name="Yin Y."/>
            <person name="Wang J."/>
        </authorList>
    </citation>
    <scope>NUCLEOTIDE SEQUENCE [LARGE SCALE GENOMIC DNA]</scope>
    <source>
        <strain evidence="2">05x7-T-G4-1.051#20</strain>
    </source>
</reference>
<name>K1QSF2_MAGGI</name>
<organism evidence="2">
    <name type="scientific">Magallana gigas</name>
    <name type="common">Pacific oyster</name>
    <name type="synonym">Crassostrea gigas</name>
    <dbReference type="NCBI Taxonomy" id="29159"/>
    <lineage>
        <taxon>Eukaryota</taxon>
        <taxon>Metazoa</taxon>
        <taxon>Spiralia</taxon>
        <taxon>Lophotrochozoa</taxon>
        <taxon>Mollusca</taxon>
        <taxon>Bivalvia</taxon>
        <taxon>Autobranchia</taxon>
        <taxon>Pteriomorphia</taxon>
        <taxon>Ostreida</taxon>
        <taxon>Ostreoidea</taxon>
        <taxon>Ostreidae</taxon>
        <taxon>Magallana</taxon>
    </lineage>
</organism>
<feature type="region of interest" description="Disordered" evidence="1">
    <location>
        <begin position="130"/>
        <end position="170"/>
    </location>
</feature>
<dbReference type="EMBL" id="JH817495">
    <property type="protein sequence ID" value="EKC36548.1"/>
    <property type="molecule type" value="Genomic_DNA"/>
</dbReference>
<sequence>MDHFKLVRDIWPLLREHLVDPLEILPDIQGFTDVDREDIKAAALRSKIQAIDKLQEALRRRNFRCFKSFLYALLKHKYVDLAMEIAERGGIQLEYPPRSTGAMQQNITSPITGIRNVQVYRGTAQICARPWSHSSSSSSSDTRSIPSNTRSAEQQASGGTDEDQLTSETELGEVSVEITDRWAAELSKNKLWRELSKKMGFKKNKVMEIEKSGNAGDAFLDELTLRGFKVADLMKHLQDEKFSSFLQIIRLDLGESSLNNFNIGTSPVESDARFENVILGLPPSSDSSSNLEEKIQNNLIDSTAQSSRNLSESRSSSSSSFNKNSKPENNTDSNKHSIEEVTLTGHNVSFGSGKKSGQEEDQQLQMIPTLTSRSKEGTEGNDISPIIRDTQIEIALVNKKKELDSSYDETHQMEASEQSSSLGADSAHQTCPKSTFLDENLNSLGNLSMKPKESTSKRFTGLLSEENIGTSTKAVSQTESSRSREPLVHQAQDDTASQKGSSESSLNNFNIGASPVESDARFENVILGLPPSRDSSSNLEEKIQNNLIDSPAQSSRNLSESRSSSSSSFNKNLKPENNTDSNKHGMEAVTLTGHNVSFGSGKKSGQEEDQQPQMIPTLTSRSNEGTEGSDISPIIRDTQIEIALVNKKKELDSPYDEIYQRETSEQLSSLGADSAHQTCPKSTFLDEHLNSLGNLSMKPKESTSKRFTGLLSEENMRTSTEAVSQTDSLRSREPLVHQAQDDTASQKGSSLIQGIHDITNNLEQVGFEKDPHAARPSGSSINIPVQPVPTATEVGNPIAAPESSTNQTSQFDLFQSECGQQSEANLMGSQQMQGPYTSPVPVSDESEAKNLEMEATALREDMANQSNTVGYRDIQNSIPDQNQRCLENMEYHSSIVNQFCYSEGGRSQSQGRSNSSNVQTNARETSGRREGSTLGSMSNVLNDYPQLNDSLLNEETLTSNNSS</sequence>
<feature type="region of interest" description="Disordered" evidence="1">
    <location>
        <begin position="546"/>
        <end position="631"/>
    </location>
</feature>
<feature type="compositionally biased region" description="Polar residues" evidence="1">
    <location>
        <begin position="933"/>
        <end position="942"/>
    </location>
</feature>
<feature type="region of interest" description="Disordered" evidence="1">
    <location>
        <begin position="405"/>
        <end position="431"/>
    </location>
</feature>
<evidence type="ECO:0008006" key="3">
    <source>
        <dbReference type="Google" id="ProtNLM"/>
    </source>
</evidence>
<feature type="region of interest" description="Disordered" evidence="1">
    <location>
        <begin position="709"/>
        <end position="749"/>
    </location>
</feature>
<feature type="compositionally biased region" description="Polar residues" evidence="1">
    <location>
        <begin position="148"/>
        <end position="158"/>
    </location>
</feature>
<feature type="compositionally biased region" description="Basic and acidic residues" evidence="1">
    <location>
        <begin position="405"/>
        <end position="414"/>
    </location>
</feature>
<dbReference type="HOGENOM" id="CLU_307228_0_0_1"/>
<dbReference type="AlphaFoldDB" id="K1QSF2"/>
<evidence type="ECO:0000256" key="1">
    <source>
        <dbReference type="SAM" id="MobiDB-lite"/>
    </source>
</evidence>
<dbReference type="InParanoid" id="K1QSF2"/>
<proteinExistence type="predicted"/>
<feature type="region of interest" description="Disordered" evidence="1">
    <location>
        <begin position="445"/>
        <end position="512"/>
    </location>
</feature>
<feature type="compositionally biased region" description="Polar residues" evidence="1">
    <location>
        <begin position="569"/>
        <end position="580"/>
    </location>
</feature>